<feature type="transmembrane region" description="Helical" evidence="10">
    <location>
        <begin position="487"/>
        <end position="511"/>
    </location>
</feature>
<feature type="transmembrane region" description="Helical" evidence="10">
    <location>
        <begin position="31"/>
        <end position="50"/>
    </location>
</feature>
<evidence type="ECO:0000256" key="1">
    <source>
        <dbReference type="ARBA" id="ARBA00004651"/>
    </source>
</evidence>
<evidence type="ECO:0000256" key="2">
    <source>
        <dbReference type="ARBA" id="ARBA00022475"/>
    </source>
</evidence>
<evidence type="ECO:0000256" key="3">
    <source>
        <dbReference type="ARBA" id="ARBA00022692"/>
    </source>
</evidence>
<keyword evidence="10 11" id="KW-0813">Transport</keyword>
<evidence type="ECO:0000256" key="4">
    <source>
        <dbReference type="ARBA" id="ARBA00022960"/>
    </source>
</evidence>
<dbReference type="NCBIfam" id="TIGR01695">
    <property type="entry name" value="murJ_mviN"/>
    <property type="match status" value="1"/>
</dbReference>
<comment type="pathway">
    <text evidence="10">Cell wall biogenesis; peptidoglycan biosynthesis.</text>
</comment>
<comment type="similarity">
    <text evidence="9 10 11">Belongs to the MurJ/MviN family.</text>
</comment>
<evidence type="ECO:0000313" key="13">
    <source>
        <dbReference type="Proteomes" id="UP001597151"/>
    </source>
</evidence>
<keyword evidence="7 10" id="KW-0472">Membrane</keyword>
<dbReference type="Proteomes" id="UP001597151">
    <property type="component" value="Unassembled WGS sequence"/>
</dbReference>
<dbReference type="Pfam" id="PF03023">
    <property type="entry name" value="MurJ"/>
    <property type="match status" value="1"/>
</dbReference>
<dbReference type="EMBL" id="JBHTKR010000007">
    <property type="protein sequence ID" value="MFD1196437.1"/>
    <property type="molecule type" value="Genomic_DNA"/>
</dbReference>
<feature type="transmembrane region" description="Helical" evidence="10">
    <location>
        <begin position="455"/>
        <end position="475"/>
    </location>
</feature>
<accession>A0ABW3TKA0</accession>
<evidence type="ECO:0000256" key="10">
    <source>
        <dbReference type="HAMAP-Rule" id="MF_02078"/>
    </source>
</evidence>
<feature type="transmembrane region" description="Helical" evidence="10">
    <location>
        <begin position="414"/>
        <end position="435"/>
    </location>
</feature>
<feature type="transmembrane region" description="Helical" evidence="10">
    <location>
        <begin position="322"/>
        <end position="346"/>
    </location>
</feature>
<comment type="subcellular location">
    <subcellularLocation>
        <location evidence="10">Cell inner membrane</location>
        <topology evidence="10">Multi-pass membrane protein</topology>
    </subcellularLocation>
    <subcellularLocation>
        <location evidence="1">Cell membrane</location>
        <topology evidence="1">Multi-pass membrane protein</topology>
    </subcellularLocation>
</comment>
<keyword evidence="2 10" id="KW-1003">Cell membrane</keyword>
<feature type="transmembrane region" description="Helical" evidence="10">
    <location>
        <begin position="195"/>
        <end position="218"/>
    </location>
</feature>
<evidence type="ECO:0000256" key="5">
    <source>
        <dbReference type="ARBA" id="ARBA00022984"/>
    </source>
</evidence>
<keyword evidence="6 10" id="KW-1133">Transmembrane helix</keyword>
<evidence type="ECO:0000256" key="11">
    <source>
        <dbReference type="PIRNR" id="PIRNR002869"/>
    </source>
</evidence>
<organism evidence="12 13">
    <name type="scientific">Seohaeicola saemankumensis</name>
    <dbReference type="NCBI Taxonomy" id="481181"/>
    <lineage>
        <taxon>Bacteria</taxon>
        <taxon>Pseudomonadati</taxon>
        <taxon>Pseudomonadota</taxon>
        <taxon>Alphaproteobacteria</taxon>
        <taxon>Rhodobacterales</taxon>
        <taxon>Roseobacteraceae</taxon>
        <taxon>Seohaeicola</taxon>
    </lineage>
</organism>
<feature type="transmembrane region" description="Helical" evidence="10">
    <location>
        <begin position="92"/>
        <end position="114"/>
    </location>
</feature>
<dbReference type="PANTHER" id="PTHR47019:SF1">
    <property type="entry name" value="LIPID II FLIPPASE MURJ"/>
    <property type="match status" value="1"/>
</dbReference>
<keyword evidence="3 10" id="KW-0812">Transmembrane</keyword>
<dbReference type="PIRSF" id="PIRSF002869">
    <property type="entry name" value="MviN"/>
    <property type="match status" value="1"/>
</dbReference>
<dbReference type="PRINTS" id="PR01806">
    <property type="entry name" value="VIRFACTRMVIN"/>
</dbReference>
<sequence>MKPIRLIAGFMTVGLWTLASRVLGFVRDAMILAYLGTGPAYEAFVVAFRLPNMFRRFFAEGAFNMAFVPMFSKKYEAGEDAQGFAENAFSGLASVLIVLTLVAQLCMPWLIYGMASGFAGQEQFALSVEFGRIVFPYILFVSLAALLSGVLNATGRFAAAAAAPVLLNVILIAAMTLAAFAGLDTAFTAFSGLDVGTALIWGIPFAGVAQLALVWYAARQAGFALMPRRPRWTPEMRRLVRIAIPAALAGGVVQVNLLVGQQVASYFDRAVGWLYAADRLYQLPLGVVGIAIGVVLLPDLSRRLAADDAAGGRNALSRAAEISLALTIPAAVALVVVPLPLVSVLFERGATTSDDSAAIAMAVAVYGLGLPAFVVQKILQPLYFAREDTRSPFRYAVVAMVVNAVLAIGLAPVIGWIACAIATTLAAWVMVALLARGTRPMGEVARFDARFHGRIWRIIGASVAMGAALWLATVWMSPFFAMAGWRYLALLGLILIGIVSYFGIGQLIGAFRLGEFRRAFQRGGSA</sequence>
<feature type="transmembrane region" description="Helical" evidence="10">
    <location>
        <begin position="165"/>
        <end position="183"/>
    </location>
</feature>
<feature type="transmembrane region" description="Helical" evidence="10">
    <location>
        <begin position="134"/>
        <end position="153"/>
    </location>
</feature>
<evidence type="ECO:0000256" key="9">
    <source>
        <dbReference type="ARBA" id="ARBA00061532"/>
    </source>
</evidence>
<dbReference type="HAMAP" id="MF_02078">
    <property type="entry name" value="MurJ_MviN"/>
    <property type="match status" value="1"/>
</dbReference>
<keyword evidence="4 10" id="KW-0133">Cell shape</keyword>
<dbReference type="RefSeq" id="WP_380794491.1">
    <property type="nucleotide sequence ID" value="NZ_JBHTKR010000007.1"/>
</dbReference>
<comment type="function">
    <text evidence="8 10 11">Involved in peptidoglycan biosynthesis. Transports lipid-linked peptidoglycan precursors from the inner to the outer leaflet of the cytoplasmic membrane.</text>
</comment>
<keyword evidence="10 11" id="KW-0961">Cell wall biogenesis/degradation</keyword>
<comment type="caution">
    <text evidence="12">The sequence shown here is derived from an EMBL/GenBank/DDBJ whole genome shotgun (WGS) entry which is preliminary data.</text>
</comment>
<dbReference type="PANTHER" id="PTHR47019">
    <property type="entry name" value="LIPID II FLIPPASE MURJ"/>
    <property type="match status" value="1"/>
</dbReference>
<proteinExistence type="inferred from homology"/>
<feature type="transmembrane region" description="Helical" evidence="10">
    <location>
        <begin position="239"/>
        <end position="260"/>
    </location>
</feature>
<gene>
    <name evidence="10 12" type="primary">murJ</name>
    <name evidence="12" type="ORF">ACFQ3C_17325</name>
</gene>
<feature type="transmembrane region" description="Helical" evidence="10">
    <location>
        <begin position="280"/>
        <end position="301"/>
    </location>
</feature>
<protein>
    <recommendedName>
        <fullName evidence="10">Probable lipid II flippase MurJ</fullName>
    </recommendedName>
</protein>
<evidence type="ECO:0000256" key="6">
    <source>
        <dbReference type="ARBA" id="ARBA00022989"/>
    </source>
</evidence>
<dbReference type="InterPro" id="IPR051050">
    <property type="entry name" value="Lipid_II_flippase_MurJ/MviN"/>
</dbReference>
<feature type="transmembrane region" description="Helical" evidence="10">
    <location>
        <begin position="391"/>
        <end position="408"/>
    </location>
</feature>
<dbReference type="CDD" id="cd13123">
    <property type="entry name" value="MATE_MurJ_like"/>
    <property type="match status" value="1"/>
</dbReference>
<name>A0ABW3TKA0_9RHOB</name>
<keyword evidence="5 10" id="KW-0573">Peptidoglycan synthesis</keyword>
<feature type="transmembrane region" description="Helical" evidence="10">
    <location>
        <begin position="358"/>
        <end position="379"/>
    </location>
</feature>
<reference evidence="13" key="1">
    <citation type="journal article" date="2019" name="Int. J. Syst. Evol. Microbiol.">
        <title>The Global Catalogue of Microorganisms (GCM) 10K type strain sequencing project: providing services to taxonomists for standard genome sequencing and annotation.</title>
        <authorList>
            <consortium name="The Broad Institute Genomics Platform"/>
            <consortium name="The Broad Institute Genome Sequencing Center for Infectious Disease"/>
            <person name="Wu L."/>
            <person name="Ma J."/>
        </authorList>
    </citation>
    <scope>NUCLEOTIDE SEQUENCE [LARGE SCALE GENOMIC DNA]</scope>
    <source>
        <strain evidence="13">CCUG 55328</strain>
    </source>
</reference>
<dbReference type="InterPro" id="IPR004268">
    <property type="entry name" value="MurJ"/>
</dbReference>
<keyword evidence="10" id="KW-0997">Cell inner membrane</keyword>
<keyword evidence="13" id="KW-1185">Reference proteome</keyword>
<evidence type="ECO:0000256" key="7">
    <source>
        <dbReference type="ARBA" id="ARBA00023136"/>
    </source>
</evidence>
<evidence type="ECO:0000256" key="8">
    <source>
        <dbReference type="ARBA" id="ARBA00060041"/>
    </source>
</evidence>
<evidence type="ECO:0000313" key="12">
    <source>
        <dbReference type="EMBL" id="MFD1196437.1"/>
    </source>
</evidence>